<dbReference type="GO" id="GO:0042274">
    <property type="term" value="P:ribosomal small subunit biogenesis"/>
    <property type="evidence" value="ECO:0007669"/>
    <property type="project" value="TreeGrafter"/>
</dbReference>
<comment type="function">
    <text evidence="7">One of the primary rRNA binding proteins, it binds directly to 16S rRNA where it nucleates assembly of the body of the 30S subunit.</text>
</comment>
<dbReference type="NCBIfam" id="NF003717">
    <property type="entry name" value="PRK05327.1"/>
    <property type="match status" value="1"/>
</dbReference>
<dbReference type="InterPro" id="IPR001912">
    <property type="entry name" value="Ribosomal_uS4_N"/>
</dbReference>
<dbReference type="SUPFAM" id="SSF55174">
    <property type="entry name" value="Alpha-L RNA-binding motif"/>
    <property type="match status" value="1"/>
</dbReference>
<evidence type="ECO:0000313" key="11">
    <source>
        <dbReference type="EMBL" id="KPJ50760.1"/>
    </source>
</evidence>
<dbReference type="PROSITE" id="PS00632">
    <property type="entry name" value="RIBOSOMAL_S4"/>
    <property type="match status" value="1"/>
</dbReference>
<evidence type="ECO:0000256" key="7">
    <source>
        <dbReference type="HAMAP-Rule" id="MF_01306"/>
    </source>
</evidence>
<proteinExistence type="inferred from homology"/>
<keyword evidence="2 7" id="KW-0699">rRNA-binding</keyword>
<organism evidence="11 12">
    <name type="scientific">candidate division TA06 bacterium DG_26</name>
    <dbReference type="NCBI Taxonomy" id="1703771"/>
    <lineage>
        <taxon>Bacteria</taxon>
        <taxon>Bacteria division TA06</taxon>
    </lineage>
</organism>
<sequence length="209" mass="24034">MARYSSARCKLCRREGEKLFLKGEKCFGSKCAFEKRAYPPGMHGKTKRRRPQGFGLQLREKQKAKAVYGVLERQFRRFFRTASKKKEATGEVLMSLLERRLDNVVQKLGFAPSRASARELISHGHFLVNGRKVDIPSYLLKPQDVIMLRERSKGISLIKASLDRTDPKVLPAWISLDKDTLQGTVERLPTREEITTPIQERLIVELYSK</sequence>
<reference evidence="11 12" key="1">
    <citation type="journal article" date="2015" name="Microbiome">
        <title>Genomic resolution of linkages in carbon, nitrogen, and sulfur cycling among widespread estuary sediment bacteria.</title>
        <authorList>
            <person name="Baker B.J."/>
            <person name="Lazar C.S."/>
            <person name="Teske A.P."/>
            <person name="Dick G.J."/>
        </authorList>
    </citation>
    <scope>NUCLEOTIDE SEQUENCE [LARGE SCALE GENOMIC DNA]</scope>
    <source>
        <strain evidence="11">DG_26</strain>
    </source>
</reference>
<dbReference type="PANTHER" id="PTHR11831">
    <property type="entry name" value="30S 40S RIBOSOMAL PROTEIN"/>
    <property type="match status" value="1"/>
</dbReference>
<accession>A0A0S7WKT0</accession>
<protein>
    <recommendedName>
        <fullName evidence="6 7">Small ribosomal subunit protein uS4</fullName>
    </recommendedName>
</protein>
<comment type="caution">
    <text evidence="11">The sequence shown here is derived from an EMBL/GenBank/DDBJ whole genome shotgun (WGS) entry which is preliminary data.</text>
</comment>
<evidence type="ECO:0000256" key="2">
    <source>
        <dbReference type="ARBA" id="ARBA00022730"/>
    </source>
</evidence>
<dbReference type="Pfam" id="PF01479">
    <property type="entry name" value="S4"/>
    <property type="match status" value="1"/>
</dbReference>
<evidence type="ECO:0000259" key="10">
    <source>
        <dbReference type="SMART" id="SM01390"/>
    </source>
</evidence>
<dbReference type="InterPro" id="IPR036986">
    <property type="entry name" value="S4_RNA-bd_sf"/>
</dbReference>
<feature type="domain" description="Small ribosomal subunit protein uS4 N-terminal" evidence="10">
    <location>
        <begin position="3"/>
        <end position="98"/>
    </location>
</feature>
<dbReference type="InterPro" id="IPR018079">
    <property type="entry name" value="Ribosomal_uS4_CS"/>
</dbReference>
<name>A0A0S7WKT0_UNCT6</name>
<evidence type="ECO:0000313" key="12">
    <source>
        <dbReference type="Proteomes" id="UP000051124"/>
    </source>
</evidence>
<dbReference type="FunFam" id="1.10.1050.10:FF:000001">
    <property type="entry name" value="30S ribosomal protein S4"/>
    <property type="match status" value="1"/>
</dbReference>
<dbReference type="GO" id="GO:0003735">
    <property type="term" value="F:structural constituent of ribosome"/>
    <property type="evidence" value="ECO:0007669"/>
    <property type="project" value="InterPro"/>
</dbReference>
<dbReference type="CDD" id="cd00165">
    <property type="entry name" value="S4"/>
    <property type="match status" value="1"/>
</dbReference>
<evidence type="ECO:0000256" key="3">
    <source>
        <dbReference type="ARBA" id="ARBA00022884"/>
    </source>
</evidence>
<evidence type="ECO:0000256" key="8">
    <source>
        <dbReference type="RuleBase" id="RU003699"/>
    </source>
</evidence>
<evidence type="ECO:0000259" key="9">
    <source>
        <dbReference type="SMART" id="SM00363"/>
    </source>
</evidence>
<dbReference type="AlphaFoldDB" id="A0A0S7WKT0"/>
<dbReference type="GO" id="GO:0019843">
    <property type="term" value="F:rRNA binding"/>
    <property type="evidence" value="ECO:0007669"/>
    <property type="project" value="UniProtKB-UniRule"/>
</dbReference>
<evidence type="ECO:0000256" key="4">
    <source>
        <dbReference type="ARBA" id="ARBA00022980"/>
    </source>
</evidence>
<comment type="function">
    <text evidence="7">With S5 and S12 plays an important role in translational accuracy.</text>
</comment>
<dbReference type="SMART" id="SM00363">
    <property type="entry name" value="S4"/>
    <property type="match status" value="1"/>
</dbReference>
<dbReference type="GO" id="GO:0006412">
    <property type="term" value="P:translation"/>
    <property type="evidence" value="ECO:0007669"/>
    <property type="project" value="UniProtKB-UniRule"/>
</dbReference>
<dbReference type="NCBIfam" id="TIGR01017">
    <property type="entry name" value="rpsD_bact"/>
    <property type="match status" value="1"/>
</dbReference>
<dbReference type="Pfam" id="PF00163">
    <property type="entry name" value="Ribosomal_S4"/>
    <property type="match status" value="1"/>
</dbReference>
<evidence type="ECO:0000256" key="5">
    <source>
        <dbReference type="ARBA" id="ARBA00023274"/>
    </source>
</evidence>
<keyword evidence="3 7" id="KW-0694">RNA-binding</keyword>
<dbReference type="Gene3D" id="1.10.1050.10">
    <property type="entry name" value="Ribosomal Protein S4 Delta 41, Chain A, domain 1"/>
    <property type="match status" value="1"/>
</dbReference>
<feature type="domain" description="RNA-binding S4" evidence="9">
    <location>
        <begin position="99"/>
        <end position="163"/>
    </location>
</feature>
<dbReference type="InterPro" id="IPR022801">
    <property type="entry name" value="Ribosomal_uS4"/>
</dbReference>
<dbReference type="Proteomes" id="UP000051124">
    <property type="component" value="Unassembled WGS sequence"/>
</dbReference>
<dbReference type="InterPro" id="IPR005709">
    <property type="entry name" value="Ribosomal_uS4_bac-type"/>
</dbReference>
<dbReference type="Gene3D" id="3.10.290.10">
    <property type="entry name" value="RNA-binding S4 domain"/>
    <property type="match status" value="1"/>
</dbReference>
<dbReference type="FunFam" id="3.10.290.10:FF:000001">
    <property type="entry name" value="30S ribosomal protein S4"/>
    <property type="match status" value="1"/>
</dbReference>
<evidence type="ECO:0000256" key="6">
    <source>
        <dbReference type="ARBA" id="ARBA00035254"/>
    </source>
</evidence>
<dbReference type="EMBL" id="LIZT01000013">
    <property type="protein sequence ID" value="KPJ50760.1"/>
    <property type="molecule type" value="Genomic_DNA"/>
</dbReference>
<dbReference type="HAMAP" id="MF_01306_B">
    <property type="entry name" value="Ribosomal_uS4_B"/>
    <property type="match status" value="1"/>
</dbReference>
<comment type="subunit">
    <text evidence="7">Part of the 30S ribosomal subunit. Contacts protein S5. The interaction surface between S4 and S5 is involved in control of translational fidelity.</text>
</comment>
<keyword evidence="4 7" id="KW-0689">Ribosomal protein</keyword>
<comment type="similarity">
    <text evidence="1 7 8">Belongs to the universal ribosomal protein uS4 family.</text>
</comment>
<dbReference type="SMART" id="SM01390">
    <property type="entry name" value="Ribosomal_S4"/>
    <property type="match status" value="1"/>
</dbReference>
<evidence type="ECO:0000256" key="1">
    <source>
        <dbReference type="ARBA" id="ARBA00007465"/>
    </source>
</evidence>
<dbReference type="PATRIC" id="fig|1703771.3.peg.230"/>
<dbReference type="InterPro" id="IPR002942">
    <property type="entry name" value="S4_RNA-bd"/>
</dbReference>
<dbReference type="GO" id="GO:0015935">
    <property type="term" value="C:small ribosomal subunit"/>
    <property type="evidence" value="ECO:0007669"/>
    <property type="project" value="InterPro"/>
</dbReference>
<dbReference type="PANTHER" id="PTHR11831:SF4">
    <property type="entry name" value="SMALL RIBOSOMAL SUBUNIT PROTEIN US4M"/>
    <property type="match status" value="1"/>
</dbReference>
<keyword evidence="5 7" id="KW-0687">Ribonucleoprotein</keyword>
<dbReference type="PROSITE" id="PS50889">
    <property type="entry name" value="S4"/>
    <property type="match status" value="1"/>
</dbReference>
<gene>
    <name evidence="7" type="primary">rpsD</name>
    <name evidence="11" type="ORF">AMJ40_02040</name>
</gene>